<keyword evidence="5" id="KW-0808">Transferase</keyword>
<dbReference type="InterPro" id="IPR013083">
    <property type="entry name" value="Znf_RING/FYVE/PHD"/>
</dbReference>
<dbReference type="GO" id="GO:0005789">
    <property type="term" value="C:endoplasmic reticulum membrane"/>
    <property type="evidence" value="ECO:0007669"/>
    <property type="project" value="UniProtKB-SubCell"/>
</dbReference>
<reference evidence="24" key="1">
    <citation type="submission" date="2025-08" db="UniProtKB">
        <authorList>
            <consortium name="RefSeq"/>
        </authorList>
    </citation>
    <scope>IDENTIFICATION</scope>
</reference>
<dbReference type="RefSeq" id="XP_004633021.1">
    <property type="nucleotide sequence ID" value="XM_004632964.2"/>
</dbReference>
<keyword evidence="12" id="KW-1133">Transmembrane helix</keyword>
<keyword evidence="23" id="KW-1185">Reference proteome</keyword>
<feature type="signal peptide" evidence="21">
    <location>
        <begin position="1"/>
        <end position="44"/>
    </location>
</feature>
<evidence type="ECO:0000259" key="22">
    <source>
        <dbReference type="PROSITE" id="PS50089"/>
    </source>
</evidence>
<dbReference type="Gene3D" id="3.30.40.10">
    <property type="entry name" value="Zinc/RING finger domain, C3HC4 (zinc finger)"/>
    <property type="match status" value="1"/>
</dbReference>
<dbReference type="InterPro" id="IPR001841">
    <property type="entry name" value="Znf_RING"/>
</dbReference>
<evidence type="ECO:0000256" key="3">
    <source>
        <dbReference type="ARBA" id="ARBA00004906"/>
    </source>
</evidence>
<gene>
    <name evidence="24" type="primary">Znrf4</name>
</gene>
<dbReference type="SMART" id="SM00184">
    <property type="entry name" value="RING"/>
    <property type="match status" value="1"/>
</dbReference>
<evidence type="ECO:0000256" key="12">
    <source>
        <dbReference type="ARBA" id="ARBA00022989"/>
    </source>
</evidence>
<dbReference type="InterPro" id="IPR003137">
    <property type="entry name" value="PA_domain"/>
</dbReference>
<dbReference type="FunCoup" id="A0A6P3F948">
    <property type="interactions" value="15"/>
</dbReference>
<keyword evidence="8 21" id="KW-0732">Signal</keyword>
<proteinExistence type="predicted"/>
<dbReference type="OrthoDB" id="8062037at2759"/>
<keyword evidence="7" id="KW-0479">Metal-binding</keyword>
<evidence type="ECO:0000256" key="6">
    <source>
        <dbReference type="ARBA" id="ARBA00022692"/>
    </source>
</evidence>
<keyword evidence="6" id="KW-0812">Transmembrane</keyword>
<dbReference type="PROSITE" id="PS50089">
    <property type="entry name" value="ZF_RING_2"/>
    <property type="match status" value="1"/>
</dbReference>
<evidence type="ECO:0000256" key="4">
    <source>
        <dbReference type="ARBA" id="ARBA00012483"/>
    </source>
</evidence>
<dbReference type="GO" id="GO:0061630">
    <property type="term" value="F:ubiquitin protein ligase activity"/>
    <property type="evidence" value="ECO:0007669"/>
    <property type="project" value="UniProtKB-EC"/>
</dbReference>
<evidence type="ECO:0000256" key="9">
    <source>
        <dbReference type="ARBA" id="ARBA00022771"/>
    </source>
</evidence>
<evidence type="ECO:0000256" key="11">
    <source>
        <dbReference type="ARBA" id="ARBA00022833"/>
    </source>
</evidence>
<dbReference type="Gene3D" id="3.50.30.30">
    <property type="match status" value="1"/>
</dbReference>
<evidence type="ECO:0000313" key="24">
    <source>
        <dbReference type="RefSeq" id="XP_004633021.1"/>
    </source>
</evidence>
<evidence type="ECO:0000256" key="2">
    <source>
        <dbReference type="ARBA" id="ARBA00004115"/>
    </source>
</evidence>
<evidence type="ECO:0000256" key="17">
    <source>
        <dbReference type="ARBA" id="ARBA00069170"/>
    </source>
</evidence>
<evidence type="ECO:0000256" key="1">
    <source>
        <dbReference type="ARBA" id="ARBA00000900"/>
    </source>
</evidence>
<dbReference type="PANTHER" id="PTHR47168:SF1">
    <property type="entry name" value="OS02G0798600 PROTEIN"/>
    <property type="match status" value="1"/>
</dbReference>
<evidence type="ECO:0000256" key="16">
    <source>
        <dbReference type="ARBA" id="ARBA00061883"/>
    </source>
</evidence>
<dbReference type="Pfam" id="PF02225">
    <property type="entry name" value="PA"/>
    <property type="match status" value="1"/>
</dbReference>
<evidence type="ECO:0000256" key="19">
    <source>
        <dbReference type="ARBA" id="ARBA00081944"/>
    </source>
</evidence>
<dbReference type="EC" id="2.3.2.27" evidence="4"/>
<evidence type="ECO:0000256" key="13">
    <source>
        <dbReference type="ARBA" id="ARBA00023136"/>
    </source>
</evidence>
<keyword evidence="10" id="KW-0256">Endoplasmic reticulum</keyword>
<dbReference type="InterPro" id="IPR051653">
    <property type="entry name" value="E3_ligase_sorting_rcpt"/>
</dbReference>
<dbReference type="AlphaFoldDB" id="A0A6P3F948"/>
<dbReference type="FunFam" id="3.30.40.10:FF:000501">
    <property type="entry name" value="E3 ubiquitin-protein ligase ZNRF4"/>
    <property type="match status" value="1"/>
</dbReference>
<evidence type="ECO:0000256" key="15">
    <source>
        <dbReference type="ARBA" id="ARBA00054912"/>
    </source>
</evidence>
<dbReference type="InterPro" id="IPR044744">
    <property type="entry name" value="ZNRF4/RNF13/RNF167_PA"/>
</dbReference>
<feature type="chain" id="PRO_5028205252" description="E3 ubiquitin-protein ligase ZNRF4" evidence="21">
    <location>
        <begin position="45"/>
        <end position="368"/>
    </location>
</feature>
<protein>
    <recommendedName>
        <fullName evidence="17">E3 ubiquitin-protein ligase ZNRF4</fullName>
        <ecNumber evidence="4">2.3.2.27</ecNumber>
    </recommendedName>
    <alternativeName>
        <fullName evidence="18">RING-type E3 ubiquitin transferase ZNRF4</fullName>
    </alternativeName>
    <alternativeName>
        <fullName evidence="19">Zinc/RING finger protein 4</fullName>
    </alternativeName>
</protein>
<evidence type="ECO:0000256" key="8">
    <source>
        <dbReference type="ARBA" id="ARBA00022729"/>
    </source>
</evidence>
<organism evidence="23 24">
    <name type="scientific">Octodon degus</name>
    <name type="common">Degu</name>
    <name type="synonym">Sciurus degus</name>
    <dbReference type="NCBI Taxonomy" id="10160"/>
    <lineage>
        <taxon>Eukaryota</taxon>
        <taxon>Metazoa</taxon>
        <taxon>Chordata</taxon>
        <taxon>Craniata</taxon>
        <taxon>Vertebrata</taxon>
        <taxon>Euteleostomi</taxon>
        <taxon>Mammalia</taxon>
        <taxon>Eutheria</taxon>
        <taxon>Euarchontoglires</taxon>
        <taxon>Glires</taxon>
        <taxon>Rodentia</taxon>
        <taxon>Hystricomorpha</taxon>
        <taxon>Octodontidae</taxon>
        <taxon>Octodon</taxon>
    </lineage>
</organism>
<keyword evidence="9 20" id="KW-0863">Zinc-finger</keyword>
<dbReference type="PANTHER" id="PTHR47168">
    <property type="entry name" value="RING ZINC FINGER DOMAIN SUPERFAMILY PROTEIN-RELATED"/>
    <property type="match status" value="1"/>
</dbReference>
<keyword evidence="14" id="KW-0325">Glycoprotein</keyword>
<name>A0A6P3F948_OCTDE</name>
<comment type="catalytic activity">
    <reaction evidence="1">
        <text>S-ubiquitinyl-[E2 ubiquitin-conjugating enzyme]-L-cysteine + [acceptor protein]-L-lysine = [E2 ubiquitin-conjugating enzyme]-L-cysteine + N(6)-ubiquitinyl-[acceptor protein]-L-lysine.</text>
        <dbReference type="EC" id="2.3.2.27"/>
    </reaction>
</comment>
<dbReference type="GeneID" id="101566958"/>
<dbReference type="CDD" id="cd02123">
    <property type="entry name" value="PA_C_RZF_like"/>
    <property type="match status" value="1"/>
</dbReference>
<accession>A0A6P3F948</accession>
<comment type="subunit">
    <text evidence="16">Interacts with CANX.</text>
</comment>
<evidence type="ECO:0000256" key="5">
    <source>
        <dbReference type="ARBA" id="ARBA00022679"/>
    </source>
</evidence>
<dbReference type="Proteomes" id="UP000515203">
    <property type="component" value="Unplaced"/>
</dbReference>
<evidence type="ECO:0000313" key="23">
    <source>
        <dbReference type="Proteomes" id="UP000515203"/>
    </source>
</evidence>
<comment type="function">
    <text evidence="15">E3 ubiquitin-protein ligase that acts as a negative regulator of NOD2 signaling by mediating ubiquitination and degradation of RIPK2. Also catalyzes ubiquitination and proteasomal degradation of CANX within the endoplasmic reticulum. Could have a role in spermatogenesis.</text>
</comment>
<feature type="domain" description="RING-type" evidence="22">
    <location>
        <begin position="253"/>
        <end position="296"/>
    </location>
</feature>
<dbReference type="InParanoid" id="A0A6P3F948"/>
<evidence type="ECO:0000256" key="18">
    <source>
        <dbReference type="ARBA" id="ARBA00077175"/>
    </source>
</evidence>
<evidence type="ECO:0000256" key="10">
    <source>
        <dbReference type="ARBA" id="ARBA00022824"/>
    </source>
</evidence>
<evidence type="ECO:0000256" key="14">
    <source>
        <dbReference type="ARBA" id="ARBA00023180"/>
    </source>
</evidence>
<evidence type="ECO:0000256" key="20">
    <source>
        <dbReference type="PROSITE-ProRule" id="PRU00175"/>
    </source>
</evidence>
<dbReference type="Pfam" id="PF13639">
    <property type="entry name" value="zf-RING_2"/>
    <property type="match status" value="1"/>
</dbReference>
<comment type="pathway">
    <text evidence="3">Protein modification; protein ubiquitination.</text>
</comment>
<evidence type="ECO:0000256" key="21">
    <source>
        <dbReference type="SAM" id="SignalP"/>
    </source>
</evidence>
<dbReference type="SUPFAM" id="SSF57850">
    <property type="entry name" value="RING/U-box"/>
    <property type="match status" value="1"/>
</dbReference>
<evidence type="ECO:0000256" key="7">
    <source>
        <dbReference type="ARBA" id="ARBA00022723"/>
    </source>
</evidence>
<keyword evidence="11" id="KW-0862">Zinc</keyword>
<sequence length="368" mass="39470">MMLRGRPSGVPGGPSSWQTRSARGALMACVTLSLLLSPSQVVVQATLDGNSSPVDFVNGPALFEVPLSLQGMRGYLTEARPANVCQSTESPWPGNNGSLDAIALLRRYNCTSNLKVLHAPRAGFQAAIVHNVGSAELVRAAPVSEALRRQIAIPAVGVGEAASQDLRVILRCDKPAHVVLLPKAPACPDPHSHPSLAVAWTLGHSLALAVGAFLLLRRLGLWARGWWHRASSVKTQTRQKAQVRVYTRHSDLCAICLDQYEEGDELKILPCSHAYHRGCIDPWLAQAPHRACPLCKRPVASSEDGSDSTAESLFGDEGPGAPIWAIQERLRPRAPRLLARVPLRPRCSTTFLGVPEGTASPLGPPRAS</sequence>
<dbReference type="GO" id="GO:0008270">
    <property type="term" value="F:zinc ion binding"/>
    <property type="evidence" value="ECO:0007669"/>
    <property type="project" value="UniProtKB-KW"/>
</dbReference>
<comment type="subcellular location">
    <subcellularLocation>
        <location evidence="2">Endoplasmic reticulum membrane</location>
        <topology evidence="2">Single-pass type I membrane protein</topology>
    </subcellularLocation>
</comment>
<keyword evidence="13" id="KW-0472">Membrane</keyword>
<dbReference type="CTD" id="148066"/>